<feature type="transmembrane region" description="Helical" evidence="6">
    <location>
        <begin position="33"/>
        <end position="52"/>
    </location>
</feature>
<gene>
    <name evidence="8" type="ORF">SAMN05660642_01264</name>
</gene>
<evidence type="ECO:0000256" key="6">
    <source>
        <dbReference type="SAM" id="Phobius"/>
    </source>
</evidence>
<keyword evidence="5 6" id="KW-0472">Membrane</keyword>
<dbReference type="OrthoDB" id="4630069at2"/>
<evidence type="ECO:0000256" key="5">
    <source>
        <dbReference type="ARBA" id="ARBA00023136"/>
    </source>
</evidence>
<feature type="transmembrane region" description="Helical" evidence="6">
    <location>
        <begin position="91"/>
        <end position="109"/>
    </location>
</feature>
<dbReference type="Pfam" id="PF00892">
    <property type="entry name" value="EamA"/>
    <property type="match status" value="2"/>
</dbReference>
<protein>
    <submittedName>
        <fullName evidence="8">Permease of the drug/metabolite transporter (DMT) superfamily</fullName>
    </submittedName>
</protein>
<comment type="similarity">
    <text evidence="2">Belongs to the EamA transporter family.</text>
</comment>
<feature type="transmembrane region" description="Helical" evidence="6">
    <location>
        <begin position="173"/>
        <end position="193"/>
    </location>
</feature>
<dbReference type="Proteomes" id="UP000198680">
    <property type="component" value="Unassembled WGS sequence"/>
</dbReference>
<feature type="transmembrane region" description="Helical" evidence="6">
    <location>
        <begin position="64"/>
        <end position="85"/>
    </location>
</feature>
<keyword evidence="3 6" id="KW-0812">Transmembrane</keyword>
<dbReference type="InterPro" id="IPR000620">
    <property type="entry name" value="EamA_dom"/>
</dbReference>
<evidence type="ECO:0000256" key="1">
    <source>
        <dbReference type="ARBA" id="ARBA00004141"/>
    </source>
</evidence>
<sequence>MSRRGWGLFLAMSLIWGVPYLLIKVAVEELPPVVVVFGRCVLGAALLLPWTVARGQLRPALRRWRPLLAFTVLEMTGPWLLLAYAEQTLSSSLTGLLVAGVPFVAALAGRLTGEEERLGRVRLLGMGVGVAGIAVLLGLDVEGLAPLPLLAVALVVVGYATAPLVVSRALPDVPGVAASAVALTVTAVVYAPFAVPRLGEAAQAPVDALLAVLVLGVVCTALALALFFALIREVGPQRALVITFLNPAVAVLLGVLLLDEPFTLGLAVGLPVVVLGCVLATRRSAVRPERSELGDVDAAVP</sequence>
<evidence type="ECO:0000313" key="9">
    <source>
        <dbReference type="Proteomes" id="UP000198680"/>
    </source>
</evidence>
<feature type="transmembrane region" description="Helical" evidence="6">
    <location>
        <begin position="7"/>
        <end position="27"/>
    </location>
</feature>
<accession>A0A1G9PKJ8</accession>
<evidence type="ECO:0000313" key="8">
    <source>
        <dbReference type="EMBL" id="SDL99249.1"/>
    </source>
</evidence>
<dbReference type="AlphaFoldDB" id="A0A1G9PKJ8"/>
<dbReference type="InterPro" id="IPR037185">
    <property type="entry name" value="EmrE-like"/>
</dbReference>
<feature type="domain" description="EamA" evidence="7">
    <location>
        <begin position="7"/>
        <end position="137"/>
    </location>
</feature>
<keyword evidence="4 6" id="KW-1133">Transmembrane helix</keyword>
<dbReference type="PANTHER" id="PTHR32322:SF9">
    <property type="entry name" value="AMINO-ACID METABOLITE EFFLUX PUMP-RELATED"/>
    <property type="match status" value="1"/>
</dbReference>
<feature type="domain" description="EamA" evidence="7">
    <location>
        <begin position="149"/>
        <end position="281"/>
    </location>
</feature>
<dbReference type="EMBL" id="FNHE01000003">
    <property type="protein sequence ID" value="SDL99249.1"/>
    <property type="molecule type" value="Genomic_DNA"/>
</dbReference>
<evidence type="ECO:0000256" key="3">
    <source>
        <dbReference type="ARBA" id="ARBA00022692"/>
    </source>
</evidence>
<evidence type="ECO:0000256" key="2">
    <source>
        <dbReference type="ARBA" id="ARBA00007362"/>
    </source>
</evidence>
<comment type="subcellular location">
    <subcellularLocation>
        <location evidence="1">Membrane</location>
        <topology evidence="1">Multi-pass membrane protein</topology>
    </subcellularLocation>
</comment>
<feature type="transmembrane region" description="Helical" evidence="6">
    <location>
        <begin position="238"/>
        <end position="258"/>
    </location>
</feature>
<feature type="transmembrane region" description="Helical" evidence="6">
    <location>
        <begin position="264"/>
        <end position="281"/>
    </location>
</feature>
<organism evidence="8 9">
    <name type="scientific">Geodermatophilus siccatus</name>
    <dbReference type="NCBI Taxonomy" id="1137991"/>
    <lineage>
        <taxon>Bacteria</taxon>
        <taxon>Bacillati</taxon>
        <taxon>Actinomycetota</taxon>
        <taxon>Actinomycetes</taxon>
        <taxon>Geodermatophilales</taxon>
        <taxon>Geodermatophilaceae</taxon>
        <taxon>Geodermatophilus</taxon>
    </lineage>
</organism>
<dbReference type="InterPro" id="IPR050638">
    <property type="entry name" value="AA-Vitamin_Transporters"/>
</dbReference>
<dbReference type="STRING" id="1137991.SAMN05660642_01264"/>
<evidence type="ECO:0000256" key="4">
    <source>
        <dbReference type="ARBA" id="ARBA00022989"/>
    </source>
</evidence>
<feature type="transmembrane region" description="Helical" evidence="6">
    <location>
        <begin position="145"/>
        <end position="166"/>
    </location>
</feature>
<feature type="transmembrane region" description="Helical" evidence="6">
    <location>
        <begin position="121"/>
        <end position="139"/>
    </location>
</feature>
<dbReference type="RefSeq" id="WP_091215311.1">
    <property type="nucleotide sequence ID" value="NZ_FNHE01000003.1"/>
</dbReference>
<name>A0A1G9PKJ8_9ACTN</name>
<dbReference type="PANTHER" id="PTHR32322">
    <property type="entry name" value="INNER MEMBRANE TRANSPORTER"/>
    <property type="match status" value="1"/>
</dbReference>
<evidence type="ECO:0000259" key="7">
    <source>
        <dbReference type="Pfam" id="PF00892"/>
    </source>
</evidence>
<reference evidence="9" key="1">
    <citation type="submission" date="2016-10" db="EMBL/GenBank/DDBJ databases">
        <authorList>
            <person name="Varghese N."/>
            <person name="Submissions S."/>
        </authorList>
    </citation>
    <scope>NUCLEOTIDE SEQUENCE [LARGE SCALE GENOMIC DNA]</scope>
    <source>
        <strain evidence="9">DSM 45419</strain>
    </source>
</reference>
<dbReference type="SUPFAM" id="SSF103481">
    <property type="entry name" value="Multidrug resistance efflux transporter EmrE"/>
    <property type="match status" value="2"/>
</dbReference>
<dbReference type="GO" id="GO:0016020">
    <property type="term" value="C:membrane"/>
    <property type="evidence" value="ECO:0007669"/>
    <property type="project" value="UniProtKB-SubCell"/>
</dbReference>
<keyword evidence="9" id="KW-1185">Reference proteome</keyword>
<proteinExistence type="inferred from homology"/>
<feature type="transmembrane region" description="Helical" evidence="6">
    <location>
        <begin position="208"/>
        <end position="231"/>
    </location>
</feature>